<dbReference type="GO" id="GO:0071111">
    <property type="term" value="F:cyclic-guanylate-specific phosphodiesterase activity"/>
    <property type="evidence" value="ECO:0007669"/>
    <property type="project" value="InterPro"/>
</dbReference>
<dbReference type="InterPro" id="IPR029787">
    <property type="entry name" value="Nucleotide_cyclase"/>
</dbReference>
<dbReference type="SUPFAM" id="SSF55073">
    <property type="entry name" value="Nucleotide cyclase"/>
    <property type="match status" value="1"/>
</dbReference>
<dbReference type="Gene3D" id="3.30.70.270">
    <property type="match status" value="1"/>
</dbReference>
<dbReference type="Pfam" id="PF00563">
    <property type="entry name" value="EAL"/>
    <property type="match status" value="1"/>
</dbReference>
<dbReference type="SMART" id="SM00267">
    <property type="entry name" value="GGDEF"/>
    <property type="match status" value="1"/>
</dbReference>
<proteinExistence type="predicted"/>
<dbReference type="PROSITE" id="PS50887">
    <property type="entry name" value="GGDEF"/>
    <property type="match status" value="1"/>
</dbReference>
<feature type="domain" description="GGDEF" evidence="2">
    <location>
        <begin position="171"/>
        <end position="299"/>
    </location>
</feature>
<dbReference type="InterPro" id="IPR043128">
    <property type="entry name" value="Rev_trsase/Diguanyl_cyclase"/>
</dbReference>
<dbReference type="RefSeq" id="WP_021984908.1">
    <property type="nucleotide sequence ID" value="NZ_CP060632.1"/>
</dbReference>
<dbReference type="KEGG" id="wcp:H9Q76_00630"/>
<dbReference type="InterPro" id="IPR001633">
    <property type="entry name" value="EAL_dom"/>
</dbReference>
<feature type="domain" description="EAL" evidence="1">
    <location>
        <begin position="308"/>
        <end position="559"/>
    </location>
</feature>
<dbReference type="EMBL" id="CP060632">
    <property type="protein sequence ID" value="QNL99849.1"/>
    <property type="molecule type" value="Genomic_DNA"/>
</dbReference>
<dbReference type="CDD" id="cd01948">
    <property type="entry name" value="EAL"/>
    <property type="match status" value="1"/>
</dbReference>
<dbReference type="PANTHER" id="PTHR33121:SF71">
    <property type="entry name" value="OXYGEN SENSOR PROTEIN DOSP"/>
    <property type="match status" value="1"/>
</dbReference>
<reference evidence="3 4" key="1">
    <citation type="submission" date="2020-08" db="EMBL/GenBank/DDBJ databases">
        <authorList>
            <person name="Liu C."/>
            <person name="Sun Q."/>
        </authorList>
    </citation>
    <scope>NUCLEOTIDE SEQUENCE [LARGE SCALE GENOMIC DNA]</scope>
    <source>
        <strain evidence="3 4">NSJ-4</strain>
    </source>
</reference>
<dbReference type="PROSITE" id="PS50883">
    <property type="entry name" value="EAL"/>
    <property type="match status" value="1"/>
</dbReference>
<accession>A0A7G9FMR8</accession>
<evidence type="ECO:0000313" key="4">
    <source>
        <dbReference type="Proteomes" id="UP000515819"/>
    </source>
</evidence>
<gene>
    <name evidence="3" type="ORF">H9Q76_00630</name>
</gene>
<evidence type="ECO:0000259" key="1">
    <source>
        <dbReference type="PROSITE" id="PS50883"/>
    </source>
</evidence>
<evidence type="ECO:0000259" key="2">
    <source>
        <dbReference type="PROSITE" id="PS50887"/>
    </source>
</evidence>
<dbReference type="PANTHER" id="PTHR33121">
    <property type="entry name" value="CYCLIC DI-GMP PHOSPHODIESTERASE PDEF"/>
    <property type="match status" value="1"/>
</dbReference>
<dbReference type="Proteomes" id="UP000515819">
    <property type="component" value="Chromosome"/>
</dbReference>
<dbReference type="Gene3D" id="3.20.20.450">
    <property type="entry name" value="EAL domain"/>
    <property type="match status" value="1"/>
</dbReference>
<name>A0A7G9FMR8_9FIRM</name>
<dbReference type="Pfam" id="PF00990">
    <property type="entry name" value="GGDEF"/>
    <property type="match status" value="1"/>
</dbReference>
<dbReference type="AlphaFoldDB" id="A0A7G9FMR8"/>
<dbReference type="InterPro" id="IPR050706">
    <property type="entry name" value="Cyclic-di-GMP_PDE-like"/>
</dbReference>
<sequence>MNFGMITDELNMQETKQVIHSILNAGCEASIVIDRSSFEILYQNDKAIELMGNRVGMICHEVLCTKETPCMDCPMQHIKTQAPLVRERYEELLDGVATWRYHDIAWFDGRDAVLATLVALGDNEQVVMQNMMEQAVKLMDHTPDEVDKLTGISNRIRFYDQTQVAIQDLYNNYAIVLLDIERFKNINDIHGIAEGDQVLRFVARVLQETYGNQNNYARLHSDMFVFYMSYDKKGEIIKEIEKLRKKISNNPFQYDIVTKFGIYLVNDRSIPVNLMCDRAMMAERTVKGNIMKFCAFYDEHYREEMLRAGQIEQDMEKALTEHQYQMYLQPKYRLKDNSLCGAEVLCRWQHPEKGLIPPNDFIPLFEKNGFILKLDEYMWEEACKNIRRWLDQGRSVVPISVNISRYHIQHNDLEKALMELIHKYDLTPDMLNLEITESLFLDKPEELNRVLDRLQKLGFKLEVDDFGSGFSSLNLIRNISVDTIKIDKEFLDSEIASEKGKIVVNHTIGMAKDLHLQVIAEGVETKAHVDFLKNSNCDIAQGFYFAKPMPVPEFERIAF</sequence>
<dbReference type="InterPro" id="IPR000160">
    <property type="entry name" value="GGDEF_dom"/>
</dbReference>
<organism evidence="3 4">
    <name type="scientific">Wujia chipingensis</name>
    <dbReference type="NCBI Taxonomy" id="2763670"/>
    <lineage>
        <taxon>Bacteria</taxon>
        <taxon>Bacillati</taxon>
        <taxon>Bacillota</taxon>
        <taxon>Clostridia</taxon>
        <taxon>Lachnospirales</taxon>
        <taxon>Lachnospiraceae</taxon>
        <taxon>Wujia</taxon>
    </lineage>
</organism>
<dbReference type="InterPro" id="IPR035919">
    <property type="entry name" value="EAL_sf"/>
</dbReference>
<dbReference type="SUPFAM" id="SSF141868">
    <property type="entry name" value="EAL domain-like"/>
    <property type="match status" value="1"/>
</dbReference>
<evidence type="ECO:0000313" key="3">
    <source>
        <dbReference type="EMBL" id="QNL99849.1"/>
    </source>
</evidence>
<dbReference type="NCBIfam" id="TIGR00254">
    <property type="entry name" value="GGDEF"/>
    <property type="match status" value="1"/>
</dbReference>
<keyword evidence="4" id="KW-1185">Reference proteome</keyword>
<protein>
    <submittedName>
        <fullName evidence="3">Bifunctional diguanylate cyclase/phosphodiesterase</fullName>
    </submittedName>
</protein>
<dbReference type="CDD" id="cd01949">
    <property type="entry name" value="GGDEF"/>
    <property type="match status" value="1"/>
</dbReference>
<dbReference type="SMART" id="SM00052">
    <property type="entry name" value="EAL"/>
    <property type="match status" value="1"/>
</dbReference>